<dbReference type="EMBL" id="JAGZCZ010000001">
    <property type="protein sequence ID" value="MBS5518937.1"/>
    <property type="molecule type" value="Genomic_DNA"/>
</dbReference>
<keyword evidence="1" id="KW-0472">Membrane</keyword>
<dbReference type="NCBIfam" id="TIGR03609">
    <property type="entry name" value="S_layer_CsaB"/>
    <property type="match status" value="1"/>
</dbReference>
<comment type="caution">
    <text evidence="3">The sequence shown here is derived from an EMBL/GenBank/DDBJ whole genome shotgun (WGS) entry which is preliminary data.</text>
</comment>
<dbReference type="PANTHER" id="PTHR36836:SF1">
    <property type="entry name" value="COLANIC ACID BIOSYNTHESIS PROTEIN WCAK"/>
    <property type="match status" value="1"/>
</dbReference>
<dbReference type="Proteomes" id="UP000754226">
    <property type="component" value="Unassembled WGS sequence"/>
</dbReference>
<keyword evidence="1" id="KW-0812">Transmembrane</keyword>
<dbReference type="Gene3D" id="3.40.50.2000">
    <property type="entry name" value="Glycogen Phosphorylase B"/>
    <property type="match status" value="1"/>
</dbReference>
<dbReference type="SUPFAM" id="SSF53756">
    <property type="entry name" value="UDP-Glycosyltransferase/glycogen phosphorylase"/>
    <property type="match status" value="1"/>
</dbReference>
<evidence type="ECO:0000313" key="4">
    <source>
        <dbReference type="Proteomes" id="UP000754226"/>
    </source>
</evidence>
<evidence type="ECO:0000256" key="1">
    <source>
        <dbReference type="SAM" id="Phobius"/>
    </source>
</evidence>
<evidence type="ECO:0000259" key="2">
    <source>
        <dbReference type="Pfam" id="PF04230"/>
    </source>
</evidence>
<dbReference type="GO" id="GO:0016740">
    <property type="term" value="F:transferase activity"/>
    <property type="evidence" value="ECO:0007669"/>
    <property type="project" value="UniProtKB-KW"/>
</dbReference>
<dbReference type="Pfam" id="PF04230">
    <property type="entry name" value="PS_pyruv_trans"/>
    <property type="match status" value="1"/>
</dbReference>
<dbReference type="InterPro" id="IPR007345">
    <property type="entry name" value="Polysacch_pyruvyl_Trfase"/>
</dbReference>
<organism evidence="3 4">
    <name type="scientific">Acidaminococcus intestini</name>
    <dbReference type="NCBI Taxonomy" id="187327"/>
    <lineage>
        <taxon>Bacteria</taxon>
        <taxon>Bacillati</taxon>
        <taxon>Bacillota</taxon>
        <taxon>Negativicutes</taxon>
        <taxon>Acidaminococcales</taxon>
        <taxon>Acidaminococcaceae</taxon>
        <taxon>Acidaminococcus</taxon>
    </lineage>
</organism>
<reference evidence="3" key="1">
    <citation type="submission" date="2021-02" db="EMBL/GenBank/DDBJ databases">
        <title>Infant gut strain persistence is associated with maternal origin, phylogeny, and functional potential including surface adhesion and iron acquisition.</title>
        <authorList>
            <person name="Lou Y.C."/>
        </authorList>
    </citation>
    <scope>NUCLEOTIDE SEQUENCE</scope>
    <source>
        <strain evidence="3">L3_106_000M1_dasL3_106_000M1_concoct_15</strain>
    </source>
</reference>
<gene>
    <name evidence="3" type="primary">csaB</name>
    <name evidence="3" type="ORF">KHX13_01120</name>
</gene>
<sequence length="373" mass="40864">MAKVLISGYYGFSNAGDEAMLTAIVDSLKREDPDTVITVISGHPRSTSALHDVKSIGRFDFPAILRAMAETDLLLSGGGSLLQNVTSHFSLFYYLSIIALGVIMRKKVMLFAQGIGPIRGRFSRFLTRLICRHADLITVRDDGSLDDLCEMGFERKDILVTSDAVFSLPDGNRKVGEVILRSMGIDPERPVIGFALRHWKGEDRFIPEFARAADGLKAAFGAQILFVPFQFPSDREVSDAVLCQMENSRDVFILPRKLSTKEYLDLMASLRLLVGMRLHALVFAALAGVPFMAVSYDPKVDRFVDGMKGTVVDTIDAITAGEIVSLADSMPADSGAQEASELAALRKEARSNILRALALMHESNEKRSGSHCS</sequence>
<accession>A0A943EB86</accession>
<feature type="domain" description="Polysaccharide pyruvyl transferase" evidence="2">
    <location>
        <begin position="14"/>
        <end position="298"/>
    </location>
</feature>
<dbReference type="AlphaFoldDB" id="A0A943EB86"/>
<proteinExistence type="predicted"/>
<evidence type="ECO:0000313" key="3">
    <source>
        <dbReference type="EMBL" id="MBS5518937.1"/>
    </source>
</evidence>
<keyword evidence="1" id="KW-1133">Transmembrane helix</keyword>
<dbReference type="PANTHER" id="PTHR36836">
    <property type="entry name" value="COLANIC ACID BIOSYNTHESIS PROTEIN WCAK"/>
    <property type="match status" value="1"/>
</dbReference>
<keyword evidence="3" id="KW-0808">Transferase</keyword>
<protein>
    <submittedName>
        <fullName evidence="3">Polysaccharide pyruvyl transferase CsaB</fullName>
    </submittedName>
</protein>
<dbReference type="InterPro" id="IPR019896">
    <property type="entry name" value="Polysacch_pyruvyl_Trfase_CsaB"/>
</dbReference>
<feature type="transmembrane region" description="Helical" evidence="1">
    <location>
        <begin position="85"/>
        <end position="103"/>
    </location>
</feature>
<feature type="transmembrane region" description="Helical" evidence="1">
    <location>
        <begin position="278"/>
        <end position="296"/>
    </location>
</feature>
<name>A0A943EB86_9FIRM</name>